<dbReference type="SUPFAM" id="SSF56784">
    <property type="entry name" value="HAD-like"/>
    <property type="match status" value="1"/>
</dbReference>
<reference evidence="1 2" key="1">
    <citation type="submission" date="2020-08" db="EMBL/GenBank/DDBJ databases">
        <title>Cohnella phylogeny.</title>
        <authorList>
            <person name="Dunlap C."/>
        </authorList>
    </citation>
    <scope>NUCLEOTIDE SEQUENCE [LARGE SCALE GENOMIC DNA]</scope>
    <source>
        <strain evidence="1 2">DSM 103658</strain>
    </source>
</reference>
<dbReference type="NCBIfam" id="TIGR01509">
    <property type="entry name" value="HAD-SF-IA-v3"/>
    <property type="match status" value="1"/>
</dbReference>
<dbReference type="Gene3D" id="3.40.50.1000">
    <property type="entry name" value="HAD superfamily/HAD-like"/>
    <property type="match status" value="1"/>
</dbReference>
<sequence>MKSKPQLVLDIAGVLVNNISSDFWEELGRESGVTFQVIKERFDEIRRNLWTGILREDQFWIWLVDCFPGINKERSKENLIRSLELLQPAGYLEQWSQNADIHLLSNHCKEWIDPILTSIKRYTKNVIISNQVGLCKPDTQIYELIESRFESKDRVLYVDDQEKNLKPANKLGWNTLLADNQNKWVNDVERFIRADV</sequence>
<dbReference type="Gene3D" id="1.10.150.240">
    <property type="entry name" value="Putative phosphatase, domain 2"/>
    <property type="match status" value="1"/>
</dbReference>
<dbReference type="InterPro" id="IPR023198">
    <property type="entry name" value="PGP-like_dom2"/>
</dbReference>
<dbReference type="InterPro" id="IPR036412">
    <property type="entry name" value="HAD-like_sf"/>
</dbReference>
<dbReference type="GO" id="GO:0016787">
    <property type="term" value="F:hydrolase activity"/>
    <property type="evidence" value="ECO:0007669"/>
    <property type="project" value="UniProtKB-KW"/>
</dbReference>
<organism evidence="1 2">
    <name type="scientific">Cohnella lubricantis</name>
    <dbReference type="NCBI Taxonomy" id="2163172"/>
    <lineage>
        <taxon>Bacteria</taxon>
        <taxon>Bacillati</taxon>
        <taxon>Bacillota</taxon>
        <taxon>Bacilli</taxon>
        <taxon>Bacillales</taxon>
        <taxon>Paenibacillaceae</taxon>
        <taxon>Cohnella</taxon>
    </lineage>
</organism>
<dbReference type="PANTHER" id="PTHR43611:SF3">
    <property type="entry name" value="FLAVIN MONONUCLEOTIDE HYDROLASE 1, CHLOROPLATIC"/>
    <property type="match status" value="1"/>
</dbReference>
<keyword evidence="2" id="KW-1185">Reference proteome</keyword>
<dbReference type="InterPro" id="IPR023214">
    <property type="entry name" value="HAD_sf"/>
</dbReference>
<dbReference type="Proteomes" id="UP000574133">
    <property type="component" value="Unassembled WGS sequence"/>
</dbReference>
<comment type="caution">
    <text evidence="1">The sequence shown here is derived from an EMBL/GenBank/DDBJ whole genome shotgun (WGS) entry which is preliminary data.</text>
</comment>
<dbReference type="PANTHER" id="PTHR43611">
    <property type="entry name" value="ALPHA-D-GLUCOSE 1-PHOSPHATE PHOSPHATASE"/>
    <property type="match status" value="1"/>
</dbReference>
<evidence type="ECO:0000313" key="1">
    <source>
        <dbReference type="EMBL" id="MBB6677998.1"/>
    </source>
</evidence>
<evidence type="ECO:0000313" key="2">
    <source>
        <dbReference type="Proteomes" id="UP000574133"/>
    </source>
</evidence>
<gene>
    <name evidence="1" type="ORF">H4Q31_11750</name>
</gene>
<name>A0A841TFD4_9BACL</name>
<dbReference type="AlphaFoldDB" id="A0A841TFD4"/>
<dbReference type="RefSeq" id="WP_185179275.1">
    <property type="nucleotide sequence ID" value="NZ_CBCSEP010000020.1"/>
</dbReference>
<accession>A0A841TFD4</accession>
<proteinExistence type="predicted"/>
<protein>
    <submittedName>
        <fullName evidence="1">HAD-IA family hydrolase</fullName>
    </submittedName>
</protein>
<dbReference type="EMBL" id="JACJVN010000042">
    <property type="protein sequence ID" value="MBB6677998.1"/>
    <property type="molecule type" value="Genomic_DNA"/>
</dbReference>
<dbReference type="InterPro" id="IPR006439">
    <property type="entry name" value="HAD-SF_hydro_IA"/>
</dbReference>
<keyword evidence="1" id="KW-0378">Hydrolase</keyword>